<evidence type="ECO:0000313" key="1">
    <source>
        <dbReference type="EMBL" id="EHJ09862.1"/>
    </source>
</evidence>
<dbReference type="Proteomes" id="UP000003477">
    <property type="component" value="Unassembled WGS sequence"/>
</dbReference>
<dbReference type="AlphaFoldDB" id="G5JD68"/>
<protein>
    <submittedName>
        <fullName evidence="1">Uncharacterized protein</fullName>
    </submittedName>
</protein>
<dbReference type="EMBL" id="AESD01000829">
    <property type="protein sequence ID" value="EHJ09862.1"/>
    <property type="molecule type" value="Genomic_DNA"/>
</dbReference>
<accession>G5JD68</accession>
<sequence>MGEQFLSSEKESLIYRGYGSLFLLFGAVQHGGLLHPEAITNSFLSL</sequence>
<organism evidence="1 2">
    <name type="scientific">Crocosphaera watsonii WH 0003</name>
    <dbReference type="NCBI Taxonomy" id="423471"/>
    <lineage>
        <taxon>Bacteria</taxon>
        <taxon>Bacillati</taxon>
        <taxon>Cyanobacteriota</taxon>
        <taxon>Cyanophyceae</taxon>
        <taxon>Oscillatoriophycideae</taxon>
        <taxon>Chroococcales</taxon>
        <taxon>Aphanothecaceae</taxon>
        <taxon>Crocosphaera</taxon>
    </lineage>
</organism>
<name>G5JD68_CROWT</name>
<evidence type="ECO:0000313" key="2">
    <source>
        <dbReference type="Proteomes" id="UP000003477"/>
    </source>
</evidence>
<gene>
    <name evidence="1" type="ORF">CWATWH0003_5366</name>
</gene>
<reference evidence="1 2" key="1">
    <citation type="journal article" date="2011" name="Front. Microbiol.">
        <title>Two Strains of Crocosphaera watsonii with Highly Conserved Genomes are Distinguished by Strain-Specific Features.</title>
        <authorList>
            <person name="Bench S.R."/>
            <person name="Ilikchyan I.N."/>
            <person name="Tripp H.J."/>
            <person name="Zehr J.P."/>
        </authorList>
    </citation>
    <scope>NUCLEOTIDE SEQUENCE [LARGE SCALE GENOMIC DNA]</scope>
    <source>
        <strain evidence="1 2">WH 0003</strain>
    </source>
</reference>
<dbReference type="PATRIC" id="fig|423471.3.peg.5011"/>
<comment type="caution">
    <text evidence="1">The sequence shown here is derived from an EMBL/GenBank/DDBJ whole genome shotgun (WGS) entry which is preliminary data.</text>
</comment>
<proteinExistence type="predicted"/>